<dbReference type="Proteomes" id="UP000214646">
    <property type="component" value="Unassembled WGS sequence"/>
</dbReference>
<comment type="caution">
    <text evidence="1">The sequence shown here is derived from an EMBL/GenBank/DDBJ whole genome shotgun (WGS) entry which is preliminary data.</text>
</comment>
<reference evidence="2" key="1">
    <citation type="submission" date="2017-06" db="EMBL/GenBank/DDBJ databases">
        <title>Genome analysis of Fimbriiglobus ruber SP5, the first member of the order Planctomycetales with confirmed chitinolytic capability.</title>
        <authorList>
            <person name="Ravin N.V."/>
            <person name="Rakitin A.L."/>
            <person name="Ivanova A.A."/>
            <person name="Beletsky A.V."/>
            <person name="Kulichevskaya I.S."/>
            <person name="Mardanov A.V."/>
            <person name="Dedysh S.N."/>
        </authorList>
    </citation>
    <scope>NUCLEOTIDE SEQUENCE [LARGE SCALE GENOMIC DNA]</scope>
    <source>
        <strain evidence="2">SP5</strain>
    </source>
</reference>
<evidence type="ECO:0000313" key="1">
    <source>
        <dbReference type="EMBL" id="OWK42380.1"/>
    </source>
</evidence>
<sequence>MHAFEQYIAFLTPKNSRSHCSHLVFTARCLVPHFGHVFINRMTP</sequence>
<protein>
    <submittedName>
        <fullName evidence="1">Uncharacterized protein</fullName>
    </submittedName>
</protein>
<accession>A0A225DLP0</accession>
<proteinExistence type="predicted"/>
<dbReference type="AlphaFoldDB" id="A0A225DLP0"/>
<name>A0A225DLP0_9BACT</name>
<evidence type="ECO:0000313" key="2">
    <source>
        <dbReference type="Proteomes" id="UP000214646"/>
    </source>
</evidence>
<dbReference type="EMBL" id="NIDE01000005">
    <property type="protein sequence ID" value="OWK42380.1"/>
    <property type="molecule type" value="Genomic_DNA"/>
</dbReference>
<organism evidence="1 2">
    <name type="scientific">Fimbriiglobus ruber</name>
    <dbReference type="NCBI Taxonomy" id="1908690"/>
    <lineage>
        <taxon>Bacteria</taxon>
        <taxon>Pseudomonadati</taxon>
        <taxon>Planctomycetota</taxon>
        <taxon>Planctomycetia</taxon>
        <taxon>Gemmatales</taxon>
        <taxon>Gemmataceae</taxon>
        <taxon>Fimbriiglobus</taxon>
    </lineage>
</organism>
<gene>
    <name evidence="1" type="ORF">FRUB_04458</name>
</gene>
<keyword evidence="2" id="KW-1185">Reference proteome</keyword>